<proteinExistence type="predicted"/>
<evidence type="ECO:0000313" key="2">
    <source>
        <dbReference type="Proteomes" id="UP001187192"/>
    </source>
</evidence>
<dbReference type="AlphaFoldDB" id="A0AA88A8H1"/>
<dbReference type="EMBL" id="BTGU01000026">
    <property type="protein sequence ID" value="GMN47824.1"/>
    <property type="molecule type" value="Genomic_DNA"/>
</dbReference>
<accession>A0AA88A8H1</accession>
<name>A0AA88A8H1_FICCA</name>
<organism evidence="1 2">
    <name type="scientific">Ficus carica</name>
    <name type="common">Common fig</name>
    <dbReference type="NCBI Taxonomy" id="3494"/>
    <lineage>
        <taxon>Eukaryota</taxon>
        <taxon>Viridiplantae</taxon>
        <taxon>Streptophyta</taxon>
        <taxon>Embryophyta</taxon>
        <taxon>Tracheophyta</taxon>
        <taxon>Spermatophyta</taxon>
        <taxon>Magnoliopsida</taxon>
        <taxon>eudicotyledons</taxon>
        <taxon>Gunneridae</taxon>
        <taxon>Pentapetalae</taxon>
        <taxon>rosids</taxon>
        <taxon>fabids</taxon>
        <taxon>Rosales</taxon>
        <taxon>Moraceae</taxon>
        <taxon>Ficeae</taxon>
        <taxon>Ficus</taxon>
    </lineage>
</organism>
<reference evidence="1" key="1">
    <citation type="submission" date="2023-07" db="EMBL/GenBank/DDBJ databases">
        <title>draft genome sequence of fig (Ficus carica).</title>
        <authorList>
            <person name="Takahashi T."/>
            <person name="Nishimura K."/>
        </authorList>
    </citation>
    <scope>NUCLEOTIDE SEQUENCE</scope>
</reference>
<comment type="caution">
    <text evidence="1">The sequence shown here is derived from an EMBL/GenBank/DDBJ whole genome shotgun (WGS) entry which is preliminary data.</text>
</comment>
<gene>
    <name evidence="1" type="ORF">TIFTF001_017006</name>
</gene>
<protein>
    <submittedName>
        <fullName evidence="1">Uncharacterized protein</fullName>
    </submittedName>
</protein>
<dbReference type="Proteomes" id="UP001187192">
    <property type="component" value="Unassembled WGS sequence"/>
</dbReference>
<evidence type="ECO:0000313" key="1">
    <source>
        <dbReference type="EMBL" id="GMN47824.1"/>
    </source>
</evidence>
<keyword evidence="2" id="KW-1185">Reference proteome</keyword>
<sequence>MEPLEDLVTEMEKTESQDRRRFVVTSIELRTSVATSLESQSPREIRRDLLCNRDFFDEIRHGLKSEDRDADEIPVHPAVVIPASAPSLFLY</sequence>